<accession>A0A9J6CB71</accession>
<gene>
    <name evidence="1" type="ORF">PVAND_008720</name>
</gene>
<evidence type="ECO:0000313" key="2">
    <source>
        <dbReference type="Proteomes" id="UP001107558"/>
    </source>
</evidence>
<keyword evidence="2" id="KW-1185">Reference proteome</keyword>
<comment type="caution">
    <text evidence="1">The sequence shown here is derived from an EMBL/GenBank/DDBJ whole genome shotgun (WGS) entry which is preliminary data.</text>
</comment>
<evidence type="ECO:0000313" key="1">
    <source>
        <dbReference type="EMBL" id="KAG5679128.1"/>
    </source>
</evidence>
<organism evidence="1 2">
    <name type="scientific">Polypedilum vanderplanki</name>
    <name type="common">Sleeping chironomid midge</name>
    <dbReference type="NCBI Taxonomy" id="319348"/>
    <lineage>
        <taxon>Eukaryota</taxon>
        <taxon>Metazoa</taxon>
        <taxon>Ecdysozoa</taxon>
        <taxon>Arthropoda</taxon>
        <taxon>Hexapoda</taxon>
        <taxon>Insecta</taxon>
        <taxon>Pterygota</taxon>
        <taxon>Neoptera</taxon>
        <taxon>Endopterygota</taxon>
        <taxon>Diptera</taxon>
        <taxon>Nematocera</taxon>
        <taxon>Chironomoidea</taxon>
        <taxon>Chironomidae</taxon>
        <taxon>Chironominae</taxon>
        <taxon>Polypedilum</taxon>
        <taxon>Polypedilum</taxon>
    </lineage>
</organism>
<dbReference type="EMBL" id="JADBJN010000002">
    <property type="protein sequence ID" value="KAG5679128.1"/>
    <property type="molecule type" value="Genomic_DNA"/>
</dbReference>
<name>A0A9J6CB71_POLVA</name>
<dbReference type="Proteomes" id="UP001107558">
    <property type="component" value="Chromosome 2"/>
</dbReference>
<reference evidence="1" key="1">
    <citation type="submission" date="2021-03" db="EMBL/GenBank/DDBJ databases">
        <title>Chromosome level genome of the anhydrobiotic midge Polypedilum vanderplanki.</title>
        <authorList>
            <person name="Yoshida Y."/>
            <person name="Kikawada T."/>
            <person name="Gusev O."/>
        </authorList>
    </citation>
    <scope>NUCLEOTIDE SEQUENCE</scope>
    <source>
        <strain evidence="1">NIAS01</strain>
        <tissue evidence="1">Whole body or cell culture</tissue>
    </source>
</reference>
<dbReference type="AlphaFoldDB" id="A0A9J6CB71"/>
<dbReference type="InterPro" id="IPR010512">
    <property type="entry name" value="DUF1091"/>
</dbReference>
<dbReference type="OrthoDB" id="8186735at2759"/>
<proteinExistence type="predicted"/>
<sequence length="182" mass="20842">MIEISKIFINLLISFEVNAKIIFFSSELNYNTVVAENLTLKVFNDSNGISRLNVSGYGKNDYEKIIIDVEIYGKDKTQSDFVRFLKCSINSCDLQKHKGNFLLKTVIEGFNKYSNYKLECKQKKGFLYATNFEFSDKNLPIYVLMREGVLWSIKIIVKGLIKNQKSLTFIGAAKIVGSYVKN</sequence>
<protein>
    <submittedName>
        <fullName evidence="1">Uncharacterized protein</fullName>
    </submittedName>
</protein>
<dbReference type="Pfam" id="PF06477">
    <property type="entry name" value="DUF1091"/>
    <property type="match status" value="1"/>
</dbReference>